<protein>
    <submittedName>
        <fullName evidence="1">Uncharacterized protein</fullName>
    </submittedName>
</protein>
<dbReference type="EMBL" id="CAKLBY020000242">
    <property type="protein sequence ID" value="CAK7939197.1"/>
    <property type="molecule type" value="Genomic_DNA"/>
</dbReference>
<reference evidence="1" key="1">
    <citation type="submission" date="2024-01" db="EMBL/GenBank/DDBJ databases">
        <authorList>
            <person name="Webb A."/>
        </authorList>
    </citation>
    <scope>NUCLEOTIDE SEQUENCE</scope>
    <source>
        <strain evidence="1">Pm1</strain>
    </source>
</reference>
<dbReference type="Proteomes" id="UP001162060">
    <property type="component" value="Unassembled WGS sequence"/>
</dbReference>
<dbReference type="AlphaFoldDB" id="A0AAV1V0H7"/>
<organism evidence="1 2">
    <name type="scientific">Peronospora matthiolae</name>
    <dbReference type="NCBI Taxonomy" id="2874970"/>
    <lineage>
        <taxon>Eukaryota</taxon>
        <taxon>Sar</taxon>
        <taxon>Stramenopiles</taxon>
        <taxon>Oomycota</taxon>
        <taxon>Peronosporomycetes</taxon>
        <taxon>Peronosporales</taxon>
        <taxon>Peronosporaceae</taxon>
        <taxon>Peronospora</taxon>
    </lineage>
</organism>
<proteinExistence type="predicted"/>
<name>A0AAV1V0H7_9STRA</name>
<evidence type="ECO:0000313" key="2">
    <source>
        <dbReference type="Proteomes" id="UP001162060"/>
    </source>
</evidence>
<comment type="caution">
    <text evidence="1">The sequence shown here is derived from an EMBL/GenBank/DDBJ whole genome shotgun (WGS) entry which is preliminary data.</text>
</comment>
<evidence type="ECO:0000313" key="1">
    <source>
        <dbReference type="EMBL" id="CAK7939197.1"/>
    </source>
</evidence>
<gene>
    <name evidence="1" type="ORF">PM001_LOCUS24347</name>
</gene>
<sequence>MVVFTCFVDGLQVPVEKLMTGAPWRSSSTRAHERILSKSCSRLESRPVTVLGNDSGGPRSPVRMEELGSIDLQATEVAATQRCLPSPDAETRSSPSSSISPLVLRNRLRHIATLATISLLLHRDDAVLAWIVDQNVDDMSRSRAQVDTALA</sequence>
<accession>A0AAV1V0H7</accession>